<evidence type="ECO:0000256" key="1">
    <source>
        <dbReference type="SAM" id="Coils"/>
    </source>
</evidence>
<feature type="coiled-coil region" evidence="1">
    <location>
        <begin position="24"/>
        <end position="93"/>
    </location>
</feature>
<comment type="caution">
    <text evidence="2">The sequence shown here is derived from an EMBL/GenBank/DDBJ whole genome shotgun (WGS) entry which is preliminary data.</text>
</comment>
<proteinExistence type="predicted"/>
<name>C4FJ05_9AQUI</name>
<protein>
    <recommendedName>
        <fullName evidence="4">YtxH domain-containing protein</fullName>
    </recommendedName>
</protein>
<dbReference type="RefSeq" id="WP_007546182.1">
    <property type="nucleotide sequence ID" value="NZ_ABZS01000038.1"/>
</dbReference>
<keyword evidence="3" id="KW-1185">Reference proteome</keyword>
<evidence type="ECO:0000313" key="3">
    <source>
        <dbReference type="Proteomes" id="UP000005540"/>
    </source>
</evidence>
<reference evidence="2 3" key="1">
    <citation type="submission" date="2009-04" db="EMBL/GenBank/DDBJ databases">
        <authorList>
            <person name="Reysenbach A.-L."/>
            <person name="Heidelberg J.F."/>
            <person name="Nelson W.C."/>
        </authorList>
    </citation>
    <scope>NUCLEOTIDE SEQUENCE [LARGE SCALE GENOMIC DNA]</scope>
    <source>
        <strain evidence="2 3">SS-5</strain>
    </source>
</reference>
<accession>C4FJ05</accession>
<evidence type="ECO:0008006" key="4">
    <source>
        <dbReference type="Google" id="ProtNLM"/>
    </source>
</evidence>
<gene>
    <name evidence="2" type="ORF">SULYE_0545</name>
</gene>
<dbReference type="EMBL" id="ABZS01000038">
    <property type="protein sequence ID" value="EEP60952.1"/>
    <property type="molecule type" value="Genomic_DNA"/>
</dbReference>
<keyword evidence="1" id="KW-0175">Coiled coil</keyword>
<dbReference type="Proteomes" id="UP000005540">
    <property type="component" value="Unassembled WGS sequence"/>
</dbReference>
<sequence length="96" mass="11002">MKNKSLLIGLIGFILGVLFGYVVADRKKEILEKIENLEKKIKDNDLASEIKDKAKDVIESVKSFLDKSEKIAKEEEEDILNIVEEKIKKLEKILQS</sequence>
<organism evidence="2 3">
    <name type="scientific">Sulfurihydrogenibium yellowstonense SS-5</name>
    <dbReference type="NCBI Taxonomy" id="432331"/>
    <lineage>
        <taxon>Bacteria</taxon>
        <taxon>Pseudomonadati</taxon>
        <taxon>Aquificota</taxon>
        <taxon>Aquificia</taxon>
        <taxon>Aquificales</taxon>
        <taxon>Hydrogenothermaceae</taxon>
        <taxon>Sulfurihydrogenibium</taxon>
    </lineage>
</organism>
<evidence type="ECO:0000313" key="2">
    <source>
        <dbReference type="EMBL" id="EEP60952.1"/>
    </source>
</evidence>
<dbReference type="AlphaFoldDB" id="C4FJ05"/>